<dbReference type="EMBL" id="WEGI01000007">
    <property type="protein sequence ID" value="MQY27965.1"/>
    <property type="molecule type" value="Genomic_DNA"/>
</dbReference>
<dbReference type="Pfam" id="PF26059">
    <property type="entry name" value="DUF8020"/>
    <property type="match status" value="1"/>
</dbReference>
<dbReference type="InterPro" id="IPR058333">
    <property type="entry name" value="DUF8020"/>
</dbReference>
<comment type="caution">
    <text evidence="4">The sequence shown here is derived from an EMBL/GenBank/DDBJ whole genome shotgun (WGS) entry which is preliminary data.</text>
</comment>
<evidence type="ECO:0000313" key="4">
    <source>
        <dbReference type="EMBL" id="MQY27965.1"/>
    </source>
</evidence>
<evidence type="ECO:0000259" key="3">
    <source>
        <dbReference type="Pfam" id="PF26059"/>
    </source>
</evidence>
<protein>
    <recommendedName>
        <fullName evidence="3">DUF8020 domain-containing protein</fullName>
    </recommendedName>
</protein>
<dbReference type="AlphaFoldDB" id="A0A7K0DQB7"/>
<feature type="chain" id="PRO_5029740696" description="DUF8020 domain-containing protein" evidence="2">
    <location>
        <begin position="27"/>
        <end position="203"/>
    </location>
</feature>
<feature type="signal peptide" evidence="2">
    <location>
        <begin position="1"/>
        <end position="26"/>
    </location>
</feature>
<reference evidence="4 5" key="1">
    <citation type="submission" date="2019-10" db="EMBL/GenBank/DDBJ databases">
        <title>Nocardia macrotermitis sp. nov. and Nocardia aurantia sp. nov., isolated from the gut of fungus growing-termite Macrotermes natalensis.</title>
        <authorList>
            <person name="Benndorf R."/>
            <person name="Schwitalla J."/>
            <person name="Martin K."/>
            <person name="De Beer W."/>
            <person name="Kaster A.-K."/>
            <person name="Vollmers J."/>
            <person name="Poulsen M."/>
            <person name="Beemelmanns C."/>
        </authorList>
    </citation>
    <scope>NUCLEOTIDE SEQUENCE [LARGE SCALE GENOMIC DNA]</scope>
    <source>
        <strain evidence="4 5">RB56</strain>
    </source>
</reference>
<evidence type="ECO:0000256" key="1">
    <source>
        <dbReference type="SAM" id="Phobius"/>
    </source>
</evidence>
<dbReference type="Proteomes" id="UP000431401">
    <property type="component" value="Unassembled WGS sequence"/>
</dbReference>
<dbReference type="OrthoDB" id="4570098at2"/>
<feature type="domain" description="DUF8020" evidence="3">
    <location>
        <begin position="51"/>
        <end position="126"/>
    </location>
</feature>
<keyword evidence="5" id="KW-1185">Reference proteome</keyword>
<proteinExistence type="predicted"/>
<evidence type="ECO:0000256" key="2">
    <source>
        <dbReference type="SAM" id="SignalP"/>
    </source>
</evidence>
<dbReference type="RefSeq" id="WP_153343512.1">
    <property type="nucleotide sequence ID" value="NZ_WEGI01000007.1"/>
</dbReference>
<feature type="transmembrane region" description="Helical" evidence="1">
    <location>
        <begin position="148"/>
        <end position="167"/>
    </location>
</feature>
<name>A0A7K0DQB7_9NOCA</name>
<keyword evidence="1" id="KW-0472">Membrane</keyword>
<keyword evidence="1" id="KW-1133">Transmembrane helix</keyword>
<sequence length="203" mass="20196">MRISTFTATALVAIAATGIAAGTAAADPTVPAPDQVQTQTVTPAVHGEDHGVNYTTTLADAGKSIVTAVTGGRFALDTVGKNVTLTNDAGQVVMQYPLVVESKDSKGEVAADISADGSQLTLTPQAAHVATAKDISAQDWFFAELQHASLGAAVGALLGALIGIWFFGVGLIPAALLGGVIGLLVAGGPSLLDAGAAYFGGQP</sequence>
<gene>
    <name evidence="4" type="ORF">NRB56_35480</name>
</gene>
<evidence type="ECO:0000313" key="5">
    <source>
        <dbReference type="Proteomes" id="UP000431401"/>
    </source>
</evidence>
<accession>A0A7K0DQB7</accession>
<keyword evidence="1" id="KW-0812">Transmembrane</keyword>
<feature type="transmembrane region" description="Helical" evidence="1">
    <location>
        <begin position="174"/>
        <end position="199"/>
    </location>
</feature>
<organism evidence="4 5">
    <name type="scientific">Nocardia aurantia</name>
    <dbReference type="NCBI Taxonomy" id="2585199"/>
    <lineage>
        <taxon>Bacteria</taxon>
        <taxon>Bacillati</taxon>
        <taxon>Actinomycetota</taxon>
        <taxon>Actinomycetes</taxon>
        <taxon>Mycobacteriales</taxon>
        <taxon>Nocardiaceae</taxon>
        <taxon>Nocardia</taxon>
    </lineage>
</organism>
<keyword evidence="2" id="KW-0732">Signal</keyword>